<evidence type="ECO:0000256" key="4">
    <source>
        <dbReference type="ARBA" id="ARBA00032755"/>
    </source>
</evidence>
<evidence type="ECO:0000256" key="1">
    <source>
        <dbReference type="ARBA" id="ARBA00012515"/>
    </source>
</evidence>
<evidence type="ECO:0000313" key="9">
    <source>
        <dbReference type="Proteomes" id="UP000027135"/>
    </source>
</evidence>
<protein>
    <recommendedName>
        <fullName evidence="1">deoxyribose-phosphate aldolase</fullName>
        <ecNumber evidence="1">4.1.2.4</ecNumber>
    </recommendedName>
    <alternativeName>
        <fullName evidence="4">2-deoxy-D-ribose 5-phosphate aldolase</fullName>
    </alternativeName>
</protein>
<evidence type="ECO:0000256" key="6">
    <source>
        <dbReference type="SAM" id="Phobius"/>
    </source>
</evidence>
<keyword evidence="6" id="KW-0472">Membrane</keyword>
<dbReference type="PANTHER" id="PTHR10889:SF3">
    <property type="entry name" value="DEOXYRIBOSE-PHOSPHATE ALDOLASE"/>
    <property type="match status" value="1"/>
</dbReference>
<sequence length="202" mass="22230">MKTKVSLSVSVSALLVVWTTWALQRRQVEERVRQDPVRERQFLSNSQTETGSARHRVFCGGMFVVSEAMTAVVAVFMAVPAVMVVSVFVVLVIKGRELVLVVITTTNTTTTLLNSSPPASGNDSLAHSLALHTYVGFKPAGGIRTSKDAINWLILMKEELGTAWMYPDLFRIGASGLLADIERQLYHYITGRYAALHEFSVG</sequence>
<dbReference type="STRING" id="136037.A0A067RCB4"/>
<reference evidence="8 9" key="1">
    <citation type="journal article" date="2014" name="Nat. Commun.">
        <title>Molecular traces of alternative social organization in a termite genome.</title>
        <authorList>
            <person name="Terrapon N."/>
            <person name="Li C."/>
            <person name="Robertson H.M."/>
            <person name="Ji L."/>
            <person name="Meng X."/>
            <person name="Booth W."/>
            <person name="Chen Z."/>
            <person name="Childers C.P."/>
            <person name="Glastad K.M."/>
            <person name="Gokhale K."/>
            <person name="Gowin J."/>
            <person name="Gronenberg W."/>
            <person name="Hermansen R.A."/>
            <person name="Hu H."/>
            <person name="Hunt B.G."/>
            <person name="Huylmans A.K."/>
            <person name="Khalil S.M."/>
            <person name="Mitchell R.D."/>
            <person name="Munoz-Torres M.C."/>
            <person name="Mustard J.A."/>
            <person name="Pan H."/>
            <person name="Reese J.T."/>
            <person name="Scharf M.E."/>
            <person name="Sun F."/>
            <person name="Vogel H."/>
            <person name="Xiao J."/>
            <person name="Yang W."/>
            <person name="Yang Z."/>
            <person name="Yang Z."/>
            <person name="Zhou J."/>
            <person name="Zhu J."/>
            <person name="Brent C.S."/>
            <person name="Elsik C.G."/>
            <person name="Goodisman M.A."/>
            <person name="Liberles D.A."/>
            <person name="Roe R.M."/>
            <person name="Vargo E.L."/>
            <person name="Vilcinskas A."/>
            <person name="Wang J."/>
            <person name="Bornberg-Bauer E."/>
            <person name="Korb J."/>
            <person name="Zhang G."/>
            <person name="Liebig J."/>
        </authorList>
    </citation>
    <scope>NUCLEOTIDE SEQUENCE [LARGE SCALE GENOMIC DNA]</scope>
    <source>
        <tissue evidence="8">Whole organism</tissue>
    </source>
</reference>
<keyword evidence="7" id="KW-0732">Signal</keyword>
<evidence type="ECO:0000256" key="3">
    <source>
        <dbReference type="ARBA" id="ARBA00023270"/>
    </source>
</evidence>
<dbReference type="InterPro" id="IPR013785">
    <property type="entry name" value="Aldolase_TIM"/>
</dbReference>
<dbReference type="GO" id="GO:0009264">
    <property type="term" value="P:deoxyribonucleotide catabolic process"/>
    <property type="evidence" value="ECO:0007669"/>
    <property type="project" value="InterPro"/>
</dbReference>
<dbReference type="AlphaFoldDB" id="A0A067RCB4"/>
<proteinExistence type="predicted"/>
<dbReference type="Gene3D" id="3.20.20.70">
    <property type="entry name" value="Aldolase class I"/>
    <property type="match status" value="1"/>
</dbReference>
<dbReference type="InParanoid" id="A0A067RCB4"/>
<feature type="transmembrane region" description="Helical" evidence="6">
    <location>
        <begin position="71"/>
        <end position="93"/>
    </location>
</feature>
<dbReference type="GO" id="GO:0005737">
    <property type="term" value="C:cytoplasm"/>
    <property type="evidence" value="ECO:0007669"/>
    <property type="project" value="InterPro"/>
</dbReference>
<evidence type="ECO:0000256" key="2">
    <source>
        <dbReference type="ARBA" id="ARBA00023239"/>
    </source>
</evidence>
<feature type="chain" id="PRO_5001648491" description="deoxyribose-phosphate aldolase" evidence="7">
    <location>
        <begin position="23"/>
        <end position="202"/>
    </location>
</feature>
<dbReference type="EC" id="4.1.2.4" evidence="1"/>
<comment type="catalytic activity">
    <reaction evidence="5">
        <text>2-deoxy-D-ribose 5-phosphate = D-glyceraldehyde 3-phosphate + acetaldehyde</text>
        <dbReference type="Rhea" id="RHEA:12821"/>
        <dbReference type="ChEBI" id="CHEBI:15343"/>
        <dbReference type="ChEBI" id="CHEBI:59776"/>
        <dbReference type="ChEBI" id="CHEBI:62877"/>
        <dbReference type="EC" id="4.1.2.4"/>
    </reaction>
</comment>
<dbReference type="GO" id="GO:0016052">
    <property type="term" value="P:carbohydrate catabolic process"/>
    <property type="evidence" value="ECO:0007669"/>
    <property type="project" value="TreeGrafter"/>
</dbReference>
<feature type="signal peptide" evidence="7">
    <location>
        <begin position="1"/>
        <end position="22"/>
    </location>
</feature>
<dbReference type="Proteomes" id="UP000027135">
    <property type="component" value="Unassembled WGS sequence"/>
</dbReference>
<name>A0A067RCB4_ZOONE</name>
<evidence type="ECO:0000313" key="8">
    <source>
        <dbReference type="EMBL" id="KDR20494.1"/>
    </source>
</evidence>
<keyword evidence="3" id="KW-0704">Schiff base</keyword>
<keyword evidence="2" id="KW-0456">Lyase</keyword>
<dbReference type="InterPro" id="IPR011343">
    <property type="entry name" value="DeoC"/>
</dbReference>
<dbReference type="SUPFAM" id="SSF51569">
    <property type="entry name" value="Aldolase"/>
    <property type="match status" value="1"/>
</dbReference>
<evidence type="ECO:0000256" key="5">
    <source>
        <dbReference type="ARBA" id="ARBA00048791"/>
    </source>
</evidence>
<accession>A0A067RCB4</accession>
<gene>
    <name evidence="8" type="ORF">L798_04881</name>
</gene>
<dbReference type="GO" id="GO:0004139">
    <property type="term" value="F:deoxyribose-phosphate aldolase activity"/>
    <property type="evidence" value="ECO:0007669"/>
    <property type="project" value="UniProtKB-EC"/>
</dbReference>
<dbReference type="PANTHER" id="PTHR10889">
    <property type="entry name" value="DEOXYRIBOSE-PHOSPHATE ALDOLASE"/>
    <property type="match status" value="1"/>
</dbReference>
<evidence type="ECO:0000256" key="7">
    <source>
        <dbReference type="SAM" id="SignalP"/>
    </source>
</evidence>
<keyword evidence="6" id="KW-1133">Transmembrane helix</keyword>
<dbReference type="EMBL" id="KK852601">
    <property type="protein sequence ID" value="KDR20494.1"/>
    <property type="molecule type" value="Genomic_DNA"/>
</dbReference>
<organism evidence="8 9">
    <name type="scientific">Zootermopsis nevadensis</name>
    <name type="common">Dampwood termite</name>
    <dbReference type="NCBI Taxonomy" id="136037"/>
    <lineage>
        <taxon>Eukaryota</taxon>
        <taxon>Metazoa</taxon>
        <taxon>Ecdysozoa</taxon>
        <taxon>Arthropoda</taxon>
        <taxon>Hexapoda</taxon>
        <taxon>Insecta</taxon>
        <taxon>Pterygota</taxon>
        <taxon>Neoptera</taxon>
        <taxon>Polyneoptera</taxon>
        <taxon>Dictyoptera</taxon>
        <taxon>Blattodea</taxon>
        <taxon>Blattoidea</taxon>
        <taxon>Termitoidae</taxon>
        <taxon>Termopsidae</taxon>
        <taxon>Zootermopsis</taxon>
    </lineage>
</organism>
<keyword evidence="6" id="KW-0812">Transmembrane</keyword>
<dbReference type="eggNOG" id="KOG3981">
    <property type="taxonomic scope" value="Eukaryota"/>
</dbReference>
<keyword evidence="9" id="KW-1185">Reference proteome</keyword>